<dbReference type="Gene3D" id="3.40.47.10">
    <property type="match status" value="1"/>
</dbReference>
<dbReference type="InterPro" id="IPR020841">
    <property type="entry name" value="PKS_Beta-ketoAc_synthase_dom"/>
</dbReference>
<dbReference type="InterPro" id="IPR016039">
    <property type="entry name" value="Thiolase-like"/>
</dbReference>
<comment type="caution">
    <text evidence="4">The sequence shown here is derived from an EMBL/GenBank/DDBJ whole genome shotgun (WGS) entry which is preliminary data.</text>
</comment>
<gene>
    <name evidence="4" type="ORF">C2E21_8793</name>
</gene>
<dbReference type="SUPFAM" id="SSF53901">
    <property type="entry name" value="Thiolase-like"/>
    <property type="match status" value="1"/>
</dbReference>
<protein>
    <submittedName>
        <fullName evidence="4">Polyketide synthase</fullName>
    </submittedName>
</protein>
<evidence type="ECO:0000259" key="3">
    <source>
        <dbReference type="SMART" id="SM00825"/>
    </source>
</evidence>
<dbReference type="PANTHER" id="PTHR43775:SF37">
    <property type="entry name" value="SI:DKEY-61P9.11"/>
    <property type="match status" value="1"/>
</dbReference>
<dbReference type="AlphaFoldDB" id="A0A2P6TDK3"/>
<dbReference type="GO" id="GO:0006633">
    <property type="term" value="P:fatty acid biosynthetic process"/>
    <property type="evidence" value="ECO:0007669"/>
    <property type="project" value="TreeGrafter"/>
</dbReference>
<keyword evidence="2" id="KW-0597">Phosphoprotein</keyword>
<accession>A0A2P6TDK3</accession>
<dbReference type="GO" id="GO:0004312">
    <property type="term" value="F:fatty acid synthase activity"/>
    <property type="evidence" value="ECO:0007669"/>
    <property type="project" value="TreeGrafter"/>
</dbReference>
<proteinExistence type="predicted"/>
<dbReference type="PANTHER" id="PTHR43775">
    <property type="entry name" value="FATTY ACID SYNTHASE"/>
    <property type="match status" value="1"/>
</dbReference>
<name>A0A2P6TDK3_CHLSO</name>
<evidence type="ECO:0000256" key="1">
    <source>
        <dbReference type="ARBA" id="ARBA00022450"/>
    </source>
</evidence>
<evidence type="ECO:0000313" key="4">
    <source>
        <dbReference type="EMBL" id="PRW20711.1"/>
    </source>
</evidence>
<dbReference type="EMBL" id="LHPG02000022">
    <property type="protein sequence ID" value="PRW20711.1"/>
    <property type="molecule type" value="Genomic_DNA"/>
</dbReference>
<keyword evidence="5" id="KW-1185">Reference proteome</keyword>
<sequence length="221" mass="23522">MVNQRLPGDSASYVSYLVATIWRGPAASSSGDAGKLVPPSRWDVEQAGSTEVLSKRVGSFVQGAELFDDSFFALSTQEASAMDAQQRLLLEACWEALGHSTIYDSCQHGVCGAPRAVGVAVGISYNEYFLNTIHQGMTAFTATSGTLSVASGRISFSFGLKGPTLGDPIEIGAAFAVFKGSNQQLELPGSQALHYEWAYRAGVMYYTCAMSIRTALVFCTA</sequence>
<evidence type="ECO:0000256" key="2">
    <source>
        <dbReference type="ARBA" id="ARBA00022553"/>
    </source>
</evidence>
<dbReference type="SMART" id="SM00825">
    <property type="entry name" value="PKS_KS"/>
    <property type="match status" value="1"/>
</dbReference>
<dbReference type="OrthoDB" id="514228at2759"/>
<dbReference type="InterPro" id="IPR050091">
    <property type="entry name" value="PKS_NRPS_Biosynth_Enz"/>
</dbReference>
<keyword evidence="1" id="KW-0596">Phosphopantetheine</keyword>
<feature type="domain" description="Ketosynthase family 3 (KS3)" evidence="3">
    <location>
        <begin position="5"/>
        <end position="204"/>
    </location>
</feature>
<dbReference type="Pfam" id="PF00109">
    <property type="entry name" value="ketoacyl-synt"/>
    <property type="match status" value="1"/>
</dbReference>
<dbReference type="Proteomes" id="UP000239899">
    <property type="component" value="Unassembled WGS sequence"/>
</dbReference>
<evidence type="ECO:0000313" key="5">
    <source>
        <dbReference type="Proteomes" id="UP000239899"/>
    </source>
</evidence>
<dbReference type="STRING" id="3076.A0A2P6TDK3"/>
<organism evidence="4 5">
    <name type="scientific">Chlorella sorokiniana</name>
    <name type="common">Freshwater green alga</name>
    <dbReference type="NCBI Taxonomy" id="3076"/>
    <lineage>
        <taxon>Eukaryota</taxon>
        <taxon>Viridiplantae</taxon>
        <taxon>Chlorophyta</taxon>
        <taxon>core chlorophytes</taxon>
        <taxon>Trebouxiophyceae</taxon>
        <taxon>Chlorellales</taxon>
        <taxon>Chlorellaceae</taxon>
        <taxon>Chlorella clade</taxon>
        <taxon>Chlorella</taxon>
    </lineage>
</organism>
<reference evidence="4 5" key="1">
    <citation type="journal article" date="2018" name="Plant J.">
        <title>Genome sequences of Chlorella sorokiniana UTEX 1602 and Micractinium conductrix SAG 241.80: implications to maltose excretion by a green alga.</title>
        <authorList>
            <person name="Arriola M.B."/>
            <person name="Velmurugan N."/>
            <person name="Zhang Y."/>
            <person name="Plunkett M.H."/>
            <person name="Hondzo H."/>
            <person name="Barney B.M."/>
        </authorList>
    </citation>
    <scope>NUCLEOTIDE SEQUENCE [LARGE SCALE GENOMIC DNA]</scope>
    <source>
        <strain evidence="5">UTEX 1602</strain>
    </source>
</reference>
<dbReference type="InterPro" id="IPR014030">
    <property type="entry name" value="Ketoacyl_synth_N"/>
</dbReference>